<gene>
    <name evidence="3" type="ORF">AVEN_21288_1</name>
</gene>
<keyword evidence="4" id="KW-1185">Reference proteome</keyword>
<keyword evidence="1" id="KW-0245">EGF-like domain</keyword>
<proteinExistence type="predicted"/>
<name>A0A4Y2RAS8_ARAVE</name>
<dbReference type="EMBL" id="BGPR01016378">
    <property type="protein sequence ID" value="GBN72771.1"/>
    <property type="molecule type" value="Genomic_DNA"/>
</dbReference>
<organism evidence="3 4">
    <name type="scientific">Araneus ventricosus</name>
    <name type="common">Orbweaver spider</name>
    <name type="synonym">Epeira ventricosa</name>
    <dbReference type="NCBI Taxonomy" id="182803"/>
    <lineage>
        <taxon>Eukaryota</taxon>
        <taxon>Metazoa</taxon>
        <taxon>Ecdysozoa</taxon>
        <taxon>Arthropoda</taxon>
        <taxon>Chelicerata</taxon>
        <taxon>Arachnida</taxon>
        <taxon>Araneae</taxon>
        <taxon>Araneomorphae</taxon>
        <taxon>Entelegynae</taxon>
        <taxon>Araneoidea</taxon>
        <taxon>Araneidae</taxon>
        <taxon>Araneus</taxon>
    </lineage>
</organism>
<protein>
    <recommendedName>
        <fullName evidence="2">EGF-like domain-containing protein</fullName>
    </recommendedName>
</protein>
<keyword evidence="1" id="KW-1015">Disulfide bond</keyword>
<feature type="domain" description="EGF-like" evidence="2">
    <location>
        <begin position="202"/>
        <end position="238"/>
    </location>
</feature>
<evidence type="ECO:0000259" key="2">
    <source>
        <dbReference type="PROSITE" id="PS50026"/>
    </source>
</evidence>
<accession>A0A4Y2RAS8</accession>
<reference evidence="3 4" key="1">
    <citation type="journal article" date="2019" name="Sci. Rep.">
        <title>Orb-weaving spider Araneus ventricosus genome elucidates the spidroin gene catalogue.</title>
        <authorList>
            <person name="Kono N."/>
            <person name="Nakamura H."/>
            <person name="Ohtoshi R."/>
            <person name="Moran D.A.P."/>
            <person name="Shinohara A."/>
            <person name="Yoshida Y."/>
            <person name="Fujiwara M."/>
            <person name="Mori M."/>
            <person name="Tomita M."/>
            <person name="Arakawa K."/>
        </authorList>
    </citation>
    <scope>NUCLEOTIDE SEQUENCE [LARGE SCALE GENOMIC DNA]</scope>
</reference>
<evidence type="ECO:0000313" key="3">
    <source>
        <dbReference type="EMBL" id="GBN72771.1"/>
    </source>
</evidence>
<dbReference type="OrthoDB" id="6433361at2759"/>
<feature type="disulfide bond" evidence="1">
    <location>
        <begin position="228"/>
        <end position="237"/>
    </location>
</feature>
<dbReference type="PROSITE" id="PS00022">
    <property type="entry name" value="EGF_1"/>
    <property type="match status" value="1"/>
</dbReference>
<dbReference type="Proteomes" id="UP000499080">
    <property type="component" value="Unassembled WGS sequence"/>
</dbReference>
<evidence type="ECO:0000313" key="4">
    <source>
        <dbReference type="Proteomes" id="UP000499080"/>
    </source>
</evidence>
<dbReference type="AlphaFoldDB" id="A0A4Y2RAS8"/>
<dbReference type="SUPFAM" id="SSF57196">
    <property type="entry name" value="EGF/Laminin"/>
    <property type="match status" value="1"/>
</dbReference>
<comment type="caution">
    <text evidence="3">The sequence shown here is derived from an EMBL/GenBank/DDBJ whole genome shotgun (WGS) entry which is preliminary data.</text>
</comment>
<sequence length="318" mass="35042">CDCDEDDSCYFDGKGKICKCLVGFSERAGKWEICDCGVRGWCYFVFGQKQCKCEEGYAEKNGRCEVCSCGRNTVCQFIHGAKACACLPGYIFNDIKGECDECDCGSYGSCTFSNGKKTCACDEDFKENLGRCKECNCGKFGSCYFKNNSKTCECEEHSAEYQGICTKCDCGPHGECGFSDKGDKICKCLEGFAERISSETCNKTCNHNGDCANGGSCVQEENGKFCICQPGVMGDRCETIEDCVGGKFRKCVGEFGTCKYNVTTKRAECTCAEGKKIHPAENICKAPKHPERAQWLDDKVWGFGTEDREATASKYHFT</sequence>
<dbReference type="SMART" id="SM00181">
    <property type="entry name" value="EGF"/>
    <property type="match status" value="4"/>
</dbReference>
<evidence type="ECO:0000256" key="1">
    <source>
        <dbReference type="PROSITE-ProRule" id="PRU00076"/>
    </source>
</evidence>
<dbReference type="PROSITE" id="PS50026">
    <property type="entry name" value="EGF_3"/>
    <property type="match status" value="1"/>
</dbReference>
<feature type="non-terminal residue" evidence="3">
    <location>
        <position position="1"/>
    </location>
</feature>
<dbReference type="Gene3D" id="2.10.25.10">
    <property type="entry name" value="Laminin"/>
    <property type="match status" value="1"/>
</dbReference>
<dbReference type="InterPro" id="IPR000742">
    <property type="entry name" value="EGF"/>
</dbReference>
<comment type="caution">
    <text evidence="1">Lacks conserved residue(s) required for the propagation of feature annotation.</text>
</comment>